<sequence length="113" mass="12124">MTEEQPGPVEWTAASRTGAISVRTTEQGLPLGVSIEPTELKGDPRQLASEILRLCKQAANRAGIARRTELAAAGVPASSLALMGLPTPEEVARQEIAQEAEYETEPQSWLRSV</sequence>
<evidence type="ECO:0000313" key="2">
    <source>
        <dbReference type="Proteomes" id="UP000503540"/>
    </source>
</evidence>
<protein>
    <recommendedName>
        <fullName evidence="3">YbaB/EbfC family DNA-binding protein</fullName>
    </recommendedName>
</protein>
<accession>A0A6G9Y715</accession>
<gene>
    <name evidence="1" type="ORF">F5544_05435</name>
</gene>
<reference evidence="1 2" key="1">
    <citation type="journal article" date="2019" name="ACS Chem. Biol.">
        <title>Identification and Mobilization of a Cryptic Antibiotic Biosynthesis Gene Locus from a Human-Pathogenic Nocardia Isolate.</title>
        <authorList>
            <person name="Herisse M."/>
            <person name="Ishida K."/>
            <person name="Porter J.L."/>
            <person name="Howden B."/>
            <person name="Hertweck C."/>
            <person name="Stinear T.P."/>
            <person name="Pidot S.J."/>
        </authorList>
    </citation>
    <scope>NUCLEOTIDE SEQUENCE [LARGE SCALE GENOMIC DNA]</scope>
    <source>
        <strain evidence="1 2">AUSMDU00012717</strain>
    </source>
</reference>
<dbReference type="Proteomes" id="UP000503540">
    <property type="component" value="Chromosome"/>
</dbReference>
<proteinExistence type="predicted"/>
<dbReference type="EMBL" id="CP046172">
    <property type="protein sequence ID" value="QIS08999.1"/>
    <property type="molecule type" value="Genomic_DNA"/>
</dbReference>
<dbReference type="AlphaFoldDB" id="A0A6G9Y715"/>
<keyword evidence="2" id="KW-1185">Reference proteome</keyword>
<evidence type="ECO:0008006" key="3">
    <source>
        <dbReference type="Google" id="ProtNLM"/>
    </source>
</evidence>
<organism evidence="1 2">
    <name type="scientific">Nocardia arthritidis</name>
    <dbReference type="NCBI Taxonomy" id="228602"/>
    <lineage>
        <taxon>Bacteria</taxon>
        <taxon>Bacillati</taxon>
        <taxon>Actinomycetota</taxon>
        <taxon>Actinomycetes</taxon>
        <taxon>Mycobacteriales</taxon>
        <taxon>Nocardiaceae</taxon>
        <taxon>Nocardia</taxon>
    </lineage>
</organism>
<name>A0A6G9Y715_9NOCA</name>
<dbReference type="RefSeq" id="WP_167472165.1">
    <property type="nucleotide sequence ID" value="NZ_CP046172.1"/>
</dbReference>
<dbReference type="KEGG" id="nah:F5544_05435"/>
<evidence type="ECO:0000313" key="1">
    <source>
        <dbReference type="EMBL" id="QIS08999.1"/>
    </source>
</evidence>